<dbReference type="PANTHER" id="PTHR10231">
    <property type="entry name" value="NUCLEOTIDE-SUGAR TRANSMEMBRANE TRANSPORTER"/>
    <property type="match status" value="1"/>
</dbReference>
<feature type="region of interest" description="Disordered" evidence="5">
    <location>
        <begin position="1"/>
        <end position="37"/>
    </location>
</feature>
<name>A0A6U5IBF2_9STRA</name>
<gene>
    <name evidence="7" type="ORF">GOCE00092_LOCUS6240</name>
    <name evidence="8" type="ORF">GOCE00092_LOCUS6242</name>
</gene>
<evidence type="ECO:0008006" key="9">
    <source>
        <dbReference type="Google" id="ProtNLM"/>
    </source>
</evidence>
<keyword evidence="2 6" id="KW-0812">Transmembrane</keyword>
<evidence type="ECO:0000256" key="3">
    <source>
        <dbReference type="ARBA" id="ARBA00022989"/>
    </source>
</evidence>
<feature type="transmembrane region" description="Helical" evidence="6">
    <location>
        <begin position="292"/>
        <end position="312"/>
    </location>
</feature>
<dbReference type="GO" id="GO:0000139">
    <property type="term" value="C:Golgi membrane"/>
    <property type="evidence" value="ECO:0007669"/>
    <property type="project" value="InterPro"/>
</dbReference>
<evidence type="ECO:0000256" key="5">
    <source>
        <dbReference type="SAM" id="MobiDB-lite"/>
    </source>
</evidence>
<feature type="compositionally biased region" description="Low complexity" evidence="5">
    <location>
        <begin position="15"/>
        <end position="37"/>
    </location>
</feature>
<dbReference type="Pfam" id="PF04142">
    <property type="entry name" value="Nuc_sug_transp"/>
    <property type="match status" value="1"/>
</dbReference>
<evidence type="ECO:0000256" key="1">
    <source>
        <dbReference type="ARBA" id="ARBA00004141"/>
    </source>
</evidence>
<feature type="transmembrane region" description="Helical" evidence="6">
    <location>
        <begin position="40"/>
        <end position="62"/>
    </location>
</feature>
<keyword evidence="3 6" id="KW-1133">Transmembrane helix</keyword>
<evidence type="ECO:0000256" key="6">
    <source>
        <dbReference type="SAM" id="Phobius"/>
    </source>
</evidence>
<keyword evidence="4 6" id="KW-0472">Membrane</keyword>
<comment type="subcellular location">
    <subcellularLocation>
        <location evidence="1">Membrane</location>
        <topology evidence="1">Multi-pass membrane protein</topology>
    </subcellularLocation>
</comment>
<feature type="transmembrane region" description="Helical" evidence="6">
    <location>
        <begin position="250"/>
        <end position="267"/>
    </location>
</feature>
<feature type="transmembrane region" description="Helical" evidence="6">
    <location>
        <begin position="177"/>
        <end position="193"/>
    </location>
</feature>
<dbReference type="EMBL" id="HBGK01012045">
    <property type="protein sequence ID" value="CAD9277331.1"/>
    <property type="molecule type" value="Transcribed_RNA"/>
</dbReference>
<evidence type="ECO:0000256" key="4">
    <source>
        <dbReference type="ARBA" id="ARBA00023136"/>
    </source>
</evidence>
<dbReference type="InterPro" id="IPR007271">
    <property type="entry name" value="Nuc_sug_transpt"/>
</dbReference>
<feature type="transmembrane region" description="Helical" evidence="6">
    <location>
        <begin position="345"/>
        <end position="362"/>
    </location>
</feature>
<dbReference type="EMBL" id="HBGK01012047">
    <property type="protein sequence ID" value="CAD9277333.1"/>
    <property type="molecule type" value="Transcribed_RNA"/>
</dbReference>
<dbReference type="InterPro" id="IPR037185">
    <property type="entry name" value="EmrE-like"/>
</dbReference>
<evidence type="ECO:0000256" key="2">
    <source>
        <dbReference type="ARBA" id="ARBA00022692"/>
    </source>
</evidence>
<accession>A0A6U5IBF2</accession>
<evidence type="ECO:0000313" key="8">
    <source>
        <dbReference type="EMBL" id="CAD9277333.1"/>
    </source>
</evidence>
<dbReference type="AlphaFoldDB" id="A0A6U5IBF2"/>
<dbReference type="GO" id="GO:0015165">
    <property type="term" value="F:pyrimidine nucleotide-sugar transmembrane transporter activity"/>
    <property type="evidence" value="ECO:0007669"/>
    <property type="project" value="InterPro"/>
</dbReference>
<reference evidence="7" key="1">
    <citation type="submission" date="2021-01" db="EMBL/GenBank/DDBJ databases">
        <authorList>
            <person name="Corre E."/>
            <person name="Pelletier E."/>
            <person name="Niang G."/>
            <person name="Scheremetjew M."/>
            <person name="Finn R."/>
            <person name="Kale V."/>
            <person name="Holt S."/>
            <person name="Cochrane G."/>
            <person name="Meng A."/>
            <person name="Brown T."/>
            <person name="Cohen L."/>
        </authorList>
    </citation>
    <scope>NUCLEOTIDE SEQUENCE</scope>
    <source>
        <strain evidence="7">CCMP 410</strain>
    </source>
</reference>
<organism evidence="7">
    <name type="scientific">Grammatophora oceanica</name>
    <dbReference type="NCBI Taxonomy" id="210454"/>
    <lineage>
        <taxon>Eukaryota</taxon>
        <taxon>Sar</taxon>
        <taxon>Stramenopiles</taxon>
        <taxon>Ochrophyta</taxon>
        <taxon>Bacillariophyta</taxon>
        <taxon>Fragilariophyceae</taxon>
        <taxon>Fragilariophycidae</taxon>
        <taxon>Rhabdonematales</taxon>
        <taxon>Grammatophoraceae</taxon>
        <taxon>Grammatophora</taxon>
    </lineage>
</organism>
<sequence>MSAAPSKDQSQQGETTTTSASPSKPSQQDSSKMSPSSQKAAGTFKLLLLGLMVAQNSSVVLLGRYSRSGKPQEDMFNINHFVLTTELVKLVMSCMLEFHATQGGLFHSIHTNILANPLDALKISVPALLYLIQNTLLYVALSNLSAPLFQVTYQAKLVTTAVVSVVLLNRSYVVKQWICLVALSMGVATVVLGENKDKEEKDAGEQSLMTGLIAVTIACFCSAFAGVYFEKVLKKATTNADGTPKQPVSMWMRNVQLAFFSVMIAVGKDMFRFNGDADADATPKDFFHGFDAMAWILVLLQAGGGLLVAAVIKYADNVLKGLATGVSVVVATMLSMPLFGTQPSVQFAVGAIVILTSVFFFSNDLPTSCQTKQKVDDASSREKVPMLPK</sequence>
<evidence type="ECO:0000313" key="7">
    <source>
        <dbReference type="EMBL" id="CAD9277331.1"/>
    </source>
</evidence>
<dbReference type="PIRSF" id="PIRSF005799">
    <property type="entry name" value="UDP-gal_transpt"/>
    <property type="match status" value="1"/>
</dbReference>
<feature type="transmembrane region" description="Helical" evidence="6">
    <location>
        <begin position="208"/>
        <end position="229"/>
    </location>
</feature>
<dbReference type="NCBIfam" id="TIGR00803">
    <property type="entry name" value="nst"/>
    <property type="match status" value="1"/>
</dbReference>
<feature type="transmembrane region" description="Helical" evidence="6">
    <location>
        <begin position="319"/>
        <end position="339"/>
    </location>
</feature>
<proteinExistence type="predicted"/>
<dbReference type="SUPFAM" id="SSF103481">
    <property type="entry name" value="Multidrug resistance efflux transporter EmrE"/>
    <property type="match status" value="2"/>
</dbReference>
<protein>
    <recommendedName>
        <fullName evidence="9">CMP-sialic acid transporter</fullName>
    </recommendedName>
</protein>